<sequence length="693" mass="80565">MPKTLVVSLVTLVSFFKSSLILETNVLPGAMSEKALQSKPMTIVRTKDSEADIYTAVAKYEEKQTLNREENNDSNIYFNTLQKWRDIIEWIHELKNKDDQPKEKIEQFRNDAIHLFLILKKLNRLDKIRSRQKKERSNKKKLEIDSKHLQQENLLNEWFYLKKEISKCLQYKSSDSVIDLVPLDIFCQESPISDEDIDKLNNGLISDHDLHIRRLQWELEQRQTQQKQCDEVEKSKETILSEIQEQSRIFQSILPMLKDIRNAAQPLQQSFGSAPCQPRSYPDIVHLLPKPLYYLYIQTDAYKEACKSKFTVSTNGDEEEAKRFDFNKNNVDDTNSDEEIDMPKQKKRHHKKSRIDTKSAPQKNLLSKHPLSVKLTLNLKNNTQFIMEFFYLVNLNLITVTVTSSWEGFSSSYSRELLSPSSILDALFPGDNGTESPHIVNFHQLEEEKTEFNTLDVGKPYIWAQSICGLDFLIPNSVSDFLISRNHIAQVLKAINNRLKTRLSLITQLDCSDLERRFCVNGVNLTSVLSPWNTMSWDNFKNLEYCIPHIEFGTVTENDLLFKRVINYKTATLIVVMAIKCDYPVSNPIFALQLNMPTTNEGISVLNSTNNNSVRELEREINVFHKQIENEDINELLINLIGRLVICFEVMMETWGHSDFPKTKTILYNIRGRTRSHPFKVVKHHSGIIFEHR</sequence>
<dbReference type="GO" id="GO:0003729">
    <property type="term" value="F:mRNA binding"/>
    <property type="evidence" value="ECO:0007669"/>
    <property type="project" value="TreeGrafter"/>
</dbReference>
<keyword evidence="6" id="KW-0732">Signal</keyword>
<dbReference type="Pfam" id="PF09766">
    <property type="entry name" value="FmiP_Thoc5"/>
    <property type="match status" value="1"/>
</dbReference>
<dbReference type="PANTHER" id="PTHR13375:SF3">
    <property type="entry name" value="THO COMPLEX SUBUNIT 5 HOMOLOG"/>
    <property type="match status" value="1"/>
</dbReference>
<feature type="region of interest" description="Disordered" evidence="5">
    <location>
        <begin position="321"/>
        <end position="361"/>
    </location>
</feature>
<dbReference type="InterPro" id="IPR019163">
    <property type="entry name" value="THO_Thoc5"/>
</dbReference>
<proteinExistence type="inferred from homology"/>
<dbReference type="EMBL" id="CABPRJ010001918">
    <property type="protein sequence ID" value="VVC41359.1"/>
    <property type="molecule type" value="Genomic_DNA"/>
</dbReference>
<dbReference type="PANTHER" id="PTHR13375">
    <property type="entry name" value="FMS INTERACTING PROTEIN"/>
    <property type="match status" value="1"/>
</dbReference>
<feature type="signal peptide" evidence="6">
    <location>
        <begin position="1"/>
        <end position="21"/>
    </location>
</feature>
<keyword evidence="3" id="KW-0539">Nucleus</keyword>
<feature type="coiled-coil region" evidence="4">
    <location>
        <begin position="125"/>
        <end position="152"/>
    </location>
</feature>
<gene>
    <name evidence="7" type="ORF">CINCED_3A010907</name>
</gene>
<accession>A0A5E4NC35</accession>
<evidence type="ECO:0000256" key="6">
    <source>
        <dbReference type="SAM" id="SignalP"/>
    </source>
</evidence>
<evidence type="ECO:0000256" key="1">
    <source>
        <dbReference type="ARBA" id="ARBA00004123"/>
    </source>
</evidence>
<dbReference type="GO" id="GO:0006406">
    <property type="term" value="P:mRNA export from nucleus"/>
    <property type="evidence" value="ECO:0007669"/>
    <property type="project" value="TreeGrafter"/>
</dbReference>
<dbReference type="AlphaFoldDB" id="A0A5E4NC35"/>
<comment type="similarity">
    <text evidence="2">Belongs to the THOC5 family.</text>
</comment>
<evidence type="ECO:0000256" key="3">
    <source>
        <dbReference type="ARBA" id="ARBA00023242"/>
    </source>
</evidence>
<dbReference type="Proteomes" id="UP000325440">
    <property type="component" value="Unassembled WGS sequence"/>
</dbReference>
<evidence type="ECO:0000313" key="7">
    <source>
        <dbReference type="EMBL" id="VVC41359.1"/>
    </source>
</evidence>
<evidence type="ECO:0000256" key="2">
    <source>
        <dbReference type="ARBA" id="ARBA00008044"/>
    </source>
</evidence>
<protein>
    <submittedName>
        <fullName evidence="7">THO complex, subunit 5</fullName>
    </submittedName>
</protein>
<keyword evidence="8" id="KW-1185">Reference proteome</keyword>
<organism evidence="7 8">
    <name type="scientific">Cinara cedri</name>
    <dbReference type="NCBI Taxonomy" id="506608"/>
    <lineage>
        <taxon>Eukaryota</taxon>
        <taxon>Metazoa</taxon>
        <taxon>Ecdysozoa</taxon>
        <taxon>Arthropoda</taxon>
        <taxon>Hexapoda</taxon>
        <taxon>Insecta</taxon>
        <taxon>Pterygota</taxon>
        <taxon>Neoptera</taxon>
        <taxon>Paraneoptera</taxon>
        <taxon>Hemiptera</taxon>
        <taxon>Sternorrhyncha</taxon>
        <taxon>Aphidomorpha</taxon>
        <taxon>Aphidoidea</taxon>
        <taxon>Aphididae</taxon>
        <taxon>Lachninae</taxon>
        <taxon>Cinara</taxon>
    </lineage>
</organism>
<evidence type="ECO:0000313" key="8">
    <source>
        <dbReference type="Proteomes" id="UP000325440"/>
    </source>
</evidence>
<evidence type="ECO:0000256" key="4">
    <source>
        <dbReference type="SAM" id="Coils"/>
    </source>
</evidence>
<comment type="subcellular location">
    <subcellularLocation>
        <location evidence="1">Nucleus</location>
    </subcellularLocation>
</comment>
<keyword evidence="4" id="KW-0175">Coiled coil</keyword>
<name>A0A5E4NC35_9HEMI</name>
<evidence type="ECO:0000256" key="5">
    <source>
        <dbReference type="SAM" id="MobiDB-lite"/>
    </source>
</evidence>
<feature type="chain" id="PRO_5023124950" evidence="6">
    <location>
        <begin position="22"/>
        <end position="693"/>
    </location>
</feature>
<dbReference type="OrthoDB" id="20582at2759"/>
<dbReference type="GO" id="GO:0000445">
    <property type="term" value="C:THO complex part of transcription export complex"/>
    <property type="evidence" value="ECO:0007669"/>
    <property type="project" value="TreeGrafter"/>
</dbReference>
<reference evidence="7 8" key="1">
    <citation type="submission" date="2019-08" db="EMBL/GenBank/DDBJ databases">
        <authorList>
            <person name="Alioto T."/>
            <person name="Alioto T."/>
            <person name="Gomez Garrido J."/>
        </authorList>
    </citation>
    <scope>NUCLEOTIDE SEQUENCE [LARGE SCALE GENOMIC DNA]</scope>
</reference>